<evidence type="ECO:0000256" key="1">
    <source>
        <dbReference type="ARBA" id="ARBA00004141"/>
    </source>
</evidence>
<dbReference type="GO" id="GO:0016020">
    <property type="term" value="C:membrane"/>
    <property type="evidence" value="ECO:0007669"/>
    <property type="project" value="UniProtKB-SubCell"/>
</dbReference>
<evidence type="ECO:0000313" key="7">
    <source>
        <dbReference type="EMBL" id="PWJ78794.1"/>
    </source>
</evidence>
<proteinExistence type="predicted"/>
<feature type="domain" description="ABC-2 type transporter transmembrane" evidence="6">
    <location>
        <begin position="19"/>
        <end position="363"/>
    </location>
</feature>
<dbReference type="Proteomes" id="UP000245412">
    <property type="component" value="Unassembled WGS sequence"/>
</dbReference>
<sequence>MFGHIFKYRFKSMIRCFDVIFWTLAFPLLLSLFFYFGFGSFFESKEQFHVIPAAVVVEKENPYISQLFEELSVKGEDQMLELTFTDREEAERLLSDEKVEGIFTEGDELGLIFKKNGLSQSILKAIADNYAQVSALIKERAVSDPAEAAFMLQSITEDISLNKEITYTGGNMDSMLQYFYALLAMTCLYGSFSGLINAEQLQANLSPLAARKVAAPAHRMKMILGEFSASVLLQTAIIFIVILFLRFVLGIDFGNRFLPVIPLAFAGSILGVSFGFFIGCIGKASAQLKNYLMIAACMVLSFLSGLMIGDIKMWLERSCPIINRLNPAALIADAFYSLNIYDSYGRYLANLAGILIYAAVFCIGGFMLARRKKYASL</sequence>
<feature type="transmembrane region" description="Helical" evidence="5">
    <location>
        <begin position="178"/>
        <end position="198"/>
    </location>
</feature>
<reference evidence="7 8" key="1">
    <citation type="submission" date="2018-05" db="EMBL/GenBank/DDBJ databases">
        <authorList>
            <person name="Goeker M."/>
            <person name="Huntemann M."/>
            <person name="Clum A."/>
            <person name="Pillay M."/>
            <person name="Palaniappan K."/>
            <person name="Varghese N."/>
            <person name="Mikhailova N."/>
            <person name="Stamatis D."/>
            <person name="Reddy T."/>
            <person name="Daum C."/>
            <person name="Shapiro N."/>
            <person name="Ivanova N."/>
            <person name="Kyrpides N."/>
            <person name="Woyke T."/>
        </authorList>
    </citation>
    <scope>NUCLEOTIDE SEQUENCE [LARGE SCALE GENOMIC DNA]</scope>
    <source>
        <strain evidence="7 8">DSM 26524</strain>
    </source>
</reference>
<dbReference type="AlphaFoldDB" id="A0AB73T9R3"/>
<feature type="transmembrane region" description="Helical" evidence="5">
    <location>
        <begin position="291"/>
        <end position="309"/>
    </location>
</feature>
<feature type="transmembrane region" description="Helical" evidence="5">
    <location>
        <begin position="257"/>
        <end position="279"/>
    </location>
</feature>
<keyword evidence="4 5" id="KW-0472">Membrane</keyword>
<dbReference type="PANTHER" id="PTHR43027:SF1">
    <property type="entry name" value="DOXORUBICIN RESISTANCE ABC TRANSPORTER PERMEASE PROTEIN DRRC-RELATED"/>
    <property type="match status" value="1"/>
</dbReference>
<feature type="transmembrane region" description="Helical" evidence="5">
    <location>
        <begin position="347"/>
        <end position="369"/>
    </location>
</feature>
<accession>A0AB73T9R3</accession>
<name>A0AB73T9R3_9FIRM</name>
<protein>
    <submittedName>
        <fullName evidence="7">ABC-2 type transport system permease protein</fullName>
    </submittedName>
</protein>
<dbReference type="PANTHER" id="PTHR43027">
    <property type="entry name" value="DOXORUBICIN RESISTANCE ABC TRANSPORTER PERMEASE PROTEIN DRRC-RELATED"/>
    <property type="match status" value="1"/>
</dbReference>
<dbReference type="InterPro" id="IPR052902">
    <property type="entry name" value="ABC-2_transporter"/>
</dbReference>
<dbReference type="Pfam" id="PF12698">
    <property type="entry name" value="ABC2_membrane_3"/>
    <property type="match status" value="1"/>
</dbReference>
<dbReference type="GO" id="GO:0140359">
    <property type="term" value="F:ABC-type transporter activity"/>
    <property type="evidence" value="ECO:0007669"/>
    <property type="project" value="InterPro"/>
</dbReference>
<dbReference type="InterPro" id="IPR013525">
    <property type="entry name" value="ABC2_TM"/>
</dbReference>
<keyword evidence="8" id="KW-1185">Reference proteome</keyword>
<feature type="transmembrane region" description="Helical" evidence="5">
    <location>
        <begin position="227"/>
        <end position="245"/>
    </location>
</feature>
<evidence type="ECO:0000256" key="3">
    <source>
        <dbReference type="ARBA" id="ARBA00022989"/>
    </source>
</evidence>
<evidence type="ECO:0000313" key="8">
    <source>
        <dbReference type="Proteomes" id="UP000245412"/>
    </source>
</evidence>
<organism evidence="7 8">
    <name type="scientific">Murimonas intestini</name>
    <dbReference type="NCBI Taxonomy" id="1337051"/>
    <lineage>
        <taxon>Bacteria</taxon>
        <taxon>Bacillati</taxon>
        <taxon>Bacillota</taxon>
        <taxon>Clostridia</taxon>
        <taxon>Lachnospirales</taxon>
        <taxon>Lachnospiraceae</taxon>
        <taxon>Murimonas</taxon>
    </lineage>
</organism>
<evidence type="ECO:0000259" key="6">
    <source>
        <dbReference type="Pfam" id="PF12698"/>
    </source>
</evidence>
<comment type="caution">
    <text evidence="7">The sequence shown here is derived from an EMBL/GenBank/DDBJ whole genome shotgun (WGS) entry which is preliminary data.</text>
</comment>
<dbReference type="RefSeq" id="WP_257497425.1">
    <property type="nucleotide sequence ID" value="NZ_JANKBI010000001.1"/>
</dbReference>
<evidence type="ECO:0000256" key="4">
    <source>
        <dbReference type="ARBA" id="ARBA00023136"/>
    </source>
</evidence>
<gene>
    <name evidence="7" type="ORF">C7383_101163</name>
</gene>
<evidence type="ECO:0000256" key="5">
    <source>
        <dbReference type="SAM" id="Phobius"/>
    </source>
</evidence>
<keyword evidence="3 5" id="KW-1133">Transmembrane helix</keyword>
<keyword evidence="2 5" id="KW-0812">Transmembrane</keyword>
<dbReference type="EMBL" id="QGGY01000001">
    <property type="protein sequence ID" value="PWJ78794.1"/>
    <property type="molecule type" value="Genomic_DNA"/>
</dbReference>
<evidence type="ECO:0000256" key="2">
    <source>
        <dbReference type="ARBA" id="ARBA00022692"/>
    </source>
</evidence>
<feature type="transmembrane region" description="Helical" evidence="5">
    <location>
        <begin position="20"/>
        <end position="38"/>
    </location>
</feature>
<comment type="subcellular location">
    <subcellularLocation>
        <location evidence="1">Membrane</location>
        <topology evidence="1">Multi-pass membrane protein</topology>
    </subcellularLocation>
</comment>